<reference evidence="1 2" key="2">
    <citation type="submission" date="2018-11" db="EMBL/GenBank/DDBJ databases">
        <authorList>
            <consortium name="Pathogen Informatics"/>
        </authorList>
    </citation>
    <scope>NUCLEOTIDE SEQUENCE [LARGE SCALE GENOMIC DNA]</scope>
</reference>
<proteinExistence type="predicted"/>
<keyword evidence="2" id="KW-1185">Reference proteome</keyword>
<sequence>MPLIDFDSGVKPKRAQCKFPWEENLPNRRQDAESNESVENSSLFQYNVKNPMENFNETGFGAESNRHRRAIDYRRSRNHKHSDFPKSKVSTGIKFACPRSDITEFRNASPSKLNLFNFSEETHSITSAPNRPTTPNSELLHVKRNSGEMVGKTPLAKQRYEMPVSGLKHFFQLQAYLQTWFQQDNQSSYTAWKLSKLQQELDKLCFRMDKTEDQLSLALRSIEKIGDFMRKALSKSELKTESDT</sequence>
<gene>
    <name evidence="1" type="ORF">HNAJ_LOCUS7411</name>
</gene>
<name>A0A0R3TJX1_RODNA</name>
<dbReference type="AlphaFoldDB" id="A0A0R3TJX1"/>
<accession>A0A0R3TJX1</accession>
<dbReference type="WBParaSite" id="HNAJ_0000741501-mRNA-1">
    <property type="protein sequence ID" value="HNAJ_0000741501-mRNA-1"/>
    <property type="gene ID" value="HNAJ_0000741501"/>
</dbReference>
<evidence type="ECO:0000313" key="1">
    <source>
        <dbReference type="EMBL" id="VDO03271.1"/>
    </source>
</evidence>
<evidence type="ECO:0000313" key="2">
    <source>
        <dbReference type="Proteomes" id="UP000278807"/>
    </source>
</evidence>
<reference evidence="3" key="1">
    <citation type="submission" date="2017-02" db="UniProtKB">
        <authorList>
            <consortium name="WormBaseParasite"/>
        </authorList>
    </citation>
    <scope>IDENTIFICATION</scope>
</reference>
<dbReference type="Proteomes" id="UP000278807">
    <property type="component" value="Unassembled WGS sequence"/>
</dbReference>
<evidence type="ECO:0000313" key="3">
    <source>
        <dbReference type="WBParaSite" id="HNAJ_0000741501-mRNA-1"/>
    </source>
</evidence>
<dbReference type="EMBL" id="UZAE01012047">
    <property type="protein sequence ID" value="VDO03271.1"/>
    <property type="molecule type" value="Genomic_DNA"/>
</dbReference>
<protein>
    <submittedName>
        <fullName evidence="3">ECM11 domain-containing protein</fullName>
    </submittedName>
</protein>
<organism evidence="3">
    <name type="scientific">Rodentolepis nana</name>
    <name type="common">Dwarf tapeworm</name>
    <name type="synonym">Hymenolepis nana</name>
    <dbReference type="NCBI Taxonomy" id="102285"/>
    <lineage>
        <taxon>Eukaryota</taxon>
        <taxon>Metazoa</taxon>
        <taxon>Spiralia</taxon>
        <taxon>Lophotrochozoa</taxon>
        <taxon>Platyhelminthes</taxon>
        <taxon>Cestoda</taxon>
        <taxon>Eucestoda</taxon>
        <taxon>Cyclophyllidea</taxon>
        <taxon>Hymenolepididae</taxon>
        <taxon>Rodentolepis</taxon>
    </lineage>
</organism>